<dbReference type="GO" id="GO:0005737">
    <property type="term" value="C:cytoplasm"/>
    <property type="evidence" value="ECO:0007669"/>
    <property type="project" value="UniProtKB-ARBA"/>
</dbReference>
<dbReference type="Pfam" id="PF01709">
    <property type="entry name" value="Transcrip_reg"/>
    <property type="match status" value="1"/>
</dbReference>
<dbReference type="PANTHER" id="PTHR12532">
    <property type="entry name" value="TRANSLATIONAL ACTIVATOR OF CYTOCHROME C OXIDASE 1"/>
    <property type="match status" value="1"/>
</dbReference>
<evidence type="ECO:0000313" key="4">
    <source>
        <dbReference type="EMBL" id="CEM19295.1"/>
    </source>
</evidence>
<dbReference type="VEuPathDB" id="CryptoDB:Cvel_3805"/>
<dbReference type="InterPro" id="IPR049083">
    <property type="entry name" value="TACO1_YebC_N"/>
</dbReference>
<sequence>MRVLRHMLVSAAGCLLTRDRLAAAFLLPRSSSSSGGPSSSRRRVRDDSLLPFSPLPFLEGRRAVSEVEETAAVSGTGSKSLSPPTVLWGRKAAKVAERKAKFEKKKQKLNAFWGKKIVVLAKRDPNPETNKELKNTMKAAIRAGCPAENVEKARTRGQDKDVGDFSEVIYEAYGAGGVGMIFTCLTDNPKRLQAYVNQAINRRVKLANKGSVAFNFRRLGCITVTGEFMEKVDEDAVLEAGLEAGADDIFLEVGEEDGEKKVDIFTEIESLNAVKMALEAIGIEGSERLVWKPNDLIDCSDEDYDLNMDVMDSVSEVDDVDSVEFNMRVLPEDK</sequence>
<protein>
    <recommendedName>
        <fullName evidence="5">Transcriptional regulatory protein</fullName>
    </recommendedName>
</protein>
<dbReference type="AlphaFoldDB" id="A0A0G4FWK2"/>
<dbReference type="Gene3D" id="1.10.10.200">
    <property type="match status" value="1"/>
</dbReference>
<comment type="similarity">
    <text evidence="1">Belongs to the TACO1 family.</text>
</comment>
<dbReference type="InterPro" id="IPR002876">
    <property type="entry name" value="Transcrip_reg_TACO1-like"/>
</dbReference>
<evidence type="ECO:0000259" key="2">
    <source>
        <dbReference type="Pfam" id="PF01709"/>
    </source>
</evidence>
<feature type="domain" description="TACO1/YebC-like second and third" evidence="2">
    <location>
        <begin position="166"/>
        <end position="327"/>
    </location>
</feature>
<dbReference type="InterPro" id="IPR026564">
    <property type="entry name" value="Transcrip_reg_TACO1-like_dom3"/>
</dbReference>
<dbReference type="SUPFAM" id="SSF75625">
    <property type="entry name" value="YebC-like"/>
    <property type="match status" value="1"/>
</dbReference>
<gene>
    <name evidence="4" type="ORF">Cvel_3805</name>
</gene>
<accession>A0A0G4FWK2</accession>
<dbReference type="Pfam" id="PF20772">
    <property type="entry name" value="TACO1_YebC_N"/>
    <property type="match status" value="1"/>
</dbReference>
<reference evidence="4" key="1">
    <citation type="submission" date="2014-11" db="EMBL/GenBank/DDBJ databases">
        <authorList>
            <person name="Otto D Thomas"/>
            <person name="Naeem Raeece"/>
        </authorList>
    </citation>
    <scope>NUCLEOTIDE SEQUENCE</scope>
</reference>
<organism evidence="4">
    <name type="scientific">Chromera velia CCMP2878</name>
    <dbReference type="NCBI Taxonomy" id="1169474"/>
    <lineage>
        <taxon>Eukaryota</taxon>
        <taxon>Sar</taxon>
        <taxon>Alveolata</taxon>
        <taxon>Colpodellida</taxon>
        <taxon>Chromeraceae</taxon>
        <taxon>Chromera</taxon>
    </lineage>
</organism>
<dbReference type="PANTHER" id="PTHR12532:SF0">
    <property type="entry name" value="TRANSLATIONAL ACTIVATOR OF CYTOCHROME C OXIDASE 1"/>
    <property type="match status" value="1"/>
</dbReference>
<dbReference type="InterPro" id="IPR017856">
    <property type="entry name" value="Integrase-like_N"/>
</dbReference>
<proteinExistence type="inferred from homology"/>
<evidence type="ECO:0000256" key="1">
    <source>
        <dbReference type="ARBA" id="ARBA00008724"/>
    </source>
</evidence>
<evidence type="ECO:0000259" key="3">
    <source>
        <dbReference type="Pfam" id="PF20772"/>
    </source>
</evidence>
<name>A0A0G4FWK2_9ALVE</name>
<dbReference type="EMBL" id="CDMZ01000673">
    <property type="protein sequence ID" value="CEM19295.1"/>
    <property type="molecule type" value="Genomic_DNA"/>
</dbReference>
<dbReference type="InterPro" id="IPR029072">
    <property type="entry name" value="YebC-like"/>
</dbReference>
<feature type="domain" description="TACO1/YebC-like N-terminal" evidence="3">
    <location>
        <begin position="90"/>
        <end position="159"/>
    </location>
</feature>
<evidence type="ECO:0008006" key="5">
    <source>
        <dbReference type="Google" id="ProtNLM"/>
    </source>
</evidence>
<dbReference type="Gene3D" id="3.30.70.980">
    <property type="match status" value="2"/>
</dbReference>
<dbReference type="InterPro" id="IPR048300">
    <property type="entry name" value="TACO1_YebC-like_2nd/3rd_dom"/>
</dbReference>